<dbReference type="PANTHER" id="PTHR12069:SF0">
    <property type="entry name" value="DNA-DIRECTED RNA POLYMERASE III SUBUNIT RPC5"/>
    <property type="match status" value="1"/>
</dbReference>
<evidence type="ECO:0000256" key="1">
    <source>
        <dbReference type="SAM" id="MobiDB-lite"/>
    </source>
</evidence>
<accession>A0A3S3P9J9</accession>
<dbReference type="GO" id="GO:0005666">
    <property type="term" value="C:RNA polymerase III complex"/>
    <property type="evidence" value="ECO:0007669"/>
    <property type="project" value="TreeGrafter"/>
</dbReference>
<dbReference type="Pfam" id="PF04801">
    <property type="entry name" value="RPC5"/>
    <property type="match status" value="1"/>
</dbReference>
<gene>
    <name evidence="2" type="ORF">B4U79_05731</name>
</gene>
<dbReference type="STRING" id="1965070.A0A3S3P9J9"/>
<evidence type="ECO:0000313" key="2">
    <source>
        <dbReference type="EMBL" id="RWS04069.1"/>
    </source>
</evidence>
<evidence type="ECO:0000313" key="3">
    <source>
        <dbReference type="Proteomes" id="UP000285301"/>
    </source>
</evidence>
<reference evidence="2 3" key="1">
    <citation type="journal article" date="2018" name="Gigascience">
        <title>Genomes of trombidid mites reveal novel predicted allergens and laterally-transferred genes associated with secondary metabolism.</title>
        <authorList>
            <person name="Dong X."/>
            <person name="Chaisiri K."/>
            <person name="Xia D."/>
            <person name="Armstrong S.D."/>
            <person name="Fang Y."/>
            <person name="Donnelly M.J."/>
            <person name="Kadowaki T."/>
            <person name="McGarry J.W."/>
            <person name="Darby A.C."/>
            <person name="Makepeace B.L."/>
        </authorList>
    </citation>
    <scope>NUCLEOTIDE SEQUENCE [LARGE SCALE GENOMIC DNA]</scope>
    <source>
        <strain evidence="2">UoL-WK</strain>
    </source>
</reference>
<feature type="compositionally biased region" description="Basic and acidic residues" evidence="1">
    <location>
        <begin position="483"/>
        <end position="494"/>
    </location>
</feature>
<keyword evidence="3" id="KW-1185">Reference proteome</keyword>
<feature type="compositionally biased region" description="Basic residues" evidence="1">
    <location>
        <begin position="495"/>
        <end position="506"/>
    </location>
</feature>
<dbReference type="PANTHER" id="PTHR12069">
    <property type="entry name" value="DNA-DIRECTED RNA POLYMERASES III 80 KDA POLYPEPTIDE RNA POLYMERASE III SUBUNIT 5"/>
    <property type="match status" value="1"/>
</dbReference>
<proteinExistence type="predicted"/>
<dbReference type="OrthoDB" id="340681at2759"/>
<dbReference type="InterPro" id="IPR006886">
    <property type="entry name" value="RNA_pol_III_Rpc5"/>
</dbReference>
<name>A0A3S3P9J9_9ACAR</name>
<dbReference type="GO" id="GO:0042797">
    <property type="term" value="P:tRNA transcription by RNA polymerase III"/>
    <property type="evidence" value="ECO:0007669"/>
    <property type="project" value="TreeGrafter"/>
</dbReference>
<protein>
    <submittedName>
        <fullName evidence="2">DNA-directed RNA polymerase III subunit RPC5-like protein</fullName>
    </submittedName>
</protein>
<comment type="caution">
    <text evidence="2">The sequence shown here is derived from an EMBL/GenBank/DDBJ whole genome shotgun (WGS) entry which is preliminary data.</text>
</comment>
<keyword evidence="2" id="KW-0240">DNA-directed RNA polymerase</keyword>
<dbReference type="AlphaFoldDB" id="A0A3S3P9J9"/>
<dbReference type="EMBL" id="NCKU01005891">
    <property type="protein sequence ID" value="RWS04069.1"/>
    <property type="molecule type" value="Genomic_DNA"/>
</dbReference>
<organism evidence="2 3">
    <name type="scientific">Dinothrombium tinctorium</name>
    <dbReference type="NCBI Taxonomy" id="1965070"/>
    <lineage>
        <taxon>Eukaryota</taxon>
        <taxon>Metazoa</taxon>
        <taxon>Ecdysozoa</taxon>
        <taxon>Arthropoda</taxon>
        <taxon>Chelicerata</taxon>
        <taxon>Arachnida</taxon>
        <taxon>Acari</taxon>
        <taxon>Acariformes</taxon>
        <taxon>Trombidiformes</taxon>
        <taxon>Prostigmata</taxon>
        <taxon>Anystina</taxon>
        <taxon>Parasitengona</taxon>
        <taxon>Trombidioidea</taxon>
        <taxon>Trombidiidae</taxon>
        <taxon>Dinothrombium</taxon>
    </lineage>
</organism>
<dbReference type="Proteomes" id="UP000285301">
    <property type="component" value="Unassembled WGS sequence"/>
</dbReference>
<sequence>MNAKEDDELVGEMDVFITRRLRPNLHIFQFPVGLSPFASSGDMLINVRTKPKHKKFEFEVAFNTESKNFDRGKSEQIAYIANGAHNGEQPYFPDNVMNKQTLKSIEVNPTLNQYVIGVISDGNADSANNESLSHRTKELHLTPLSSVMQFRPSFNYFDKSEIRVNKSSLPAKEDPAIFSDDEAEVKRINVRFAGPDEERLKKLRENSYSYLQQQISSEAWVDLDFHDCDDINSQNERRLLLYNASNDHDNEFVFEENSTKSQLLATSSKANSLQPTKTLSLSEQVRTMIVNAKVLCFSELKDYLGNLYDESTVLRYLQQYAMLVQGNWVVKSEILYPKESGIAISPLTGIPIDVLCRVRDYIMWLFTQSHNISRKQILSVTKIPEADLLMILKQMSVYNAETKLWDFILPVDNDFIKRYSDVVTRQKMLWEVRYTQLDRSSKGRRDSGSLLDNAKFSSPTTAPRKRRRSRRDSSASGTDLSENECKETLSDKKKAMSKRKQTTKKK</sequence>
<feature type="region of interest" description="Disordered" evidence="1">
    <location>
        <begin position="441"/>
        <end position="506"/>
    </location>
</feature>
<keyword evidence="2" id="KW-0804">Transcription</keyword>